<dbReference type="GO" id="GO:0008840">
    <property type="term" value="F:4-hydroxy-tetrahydrodipicolinate synthase activity"/>
    <property type="evidence" value="ECO:0007669"/>
    <property type="project" value="TreeGrafter"/>
</dbReference>
<evidence type="ECO:0000256" key="2">
    <source>
        <dbReference type="ARBA" id="ARBA00023239"/>
    </source>
</evidence>
<dbReference type="PATRIC" id="fig|1461584.3.peg.1613"/>
<feature type="binding site" evidence="5">
    <location>
        <position position="49"/>
    </location>
    <ligand>
        <name>pyruvate</name>
        <dbReference type="ChEBI" id="CHEBI:15361"/>
    </ligand>
</feature>
<gene>
    <name evidence="6" type="primary">dapA_3</name>
    <name evidence="6" type="ORF">BN1051_01625</name>
</gene>
<evidence type="ECO:0000256" key="3">
    <source>
        <dbReference type="PIRNR" id="PIRNR001365"/>
    </source>
</evidence>
<keyword evidence="2 3" id="KW-0456">Lyase</keyword>
<dbReference type="InterPro" id="IPR002220">
    <property type="entry name" value="DapA-like"/>
</dbReference>
<proteinExistence type="inferred from homology"/>
<dbReference type="EMBL" id="LN483070">
    <property type="protein sequence ID" value="CEA08285.1"/>
    <property type="molecule type" value="Genomic_DNA"/>
</dbReference>
<reference evidence="6" key="1">
    <citation type="submission" date="2014-07" db="EMBL/GenBank/DDBJ databases">
        <authorList>
            <person name="Urmite Genomes Urmite Genomes"/>
        </authorList>
    </citation>
    <scope>NUCLEOTIDE SEQUENCE</scope>
    <source>
        <strain evidence="6">11W110_air</strain>
    </source>
</reference>
<dbReference type="PRINTS" id="PR00146">
    <property type="entry name" value="DHPICSNTHASE"/>
</dbReference>
<dbReference type="Pfam" id="PF00701">
    <property type="entry name" value="DHDPS"/>
    <property type="match status" value="1"/>
</dbReference>
<evidence type="ECO:0000313" key="6">
    <source>
        <dbReference type="EMBL" id="CEA08285.1"/>
    </source>
</evidence>
<dbReference type="CDD" id="cd00408">
    <property type="entry name" value="DHDPS-like"/>
    <property type="match status" value="1"/>
</dbReference>
<dbReference type="AlphaFoldDB" id="A0A078MPX0"/>
<organism evidence="6">
    <name type="scientific">Arthrobacter saudimassiliensis</name>
    <dbReference type="NCBI Taxonomy" id="1461584"/>
    <lineage>
        <taxon>Bacteria</taxon>
        <taxon>Bacillati</taxon>
        <taxon>Actinomycetota</taxon>
        <taxon>Actinomycetes</taxon>
        <taxon>Micrococcales</taxon>
        <taxon>Micrococcaceae</taxon>
        <taxon>Arthrobacter</taxon>
    </lineage>
</organism>
<dbReference type="InterPro" id="IPR013785">
    <property type="entry name" value="Aldolase_TIM"/>
</dbReference>
<feature type="active site" description="Schiff-base intermediate with substrate" evidence="4">
    <location>
        <position position="164"/>
    </location>
</feature>
<evidence type="ECO:0000256" key="1">
    <source>
        <dbReference type="ARBA" id="ARBA00007592"/>
    </source>
</evidence>
<dbReference type="SUPFAM" id="SSF51569">
    <property type="entry name" value="Aldolase"/>
    <property type="match status" value="1"/>
</dbReference>
<dbReference type="PIRSF" id="PIRSF001365">
    <property type="entry name" value="DHDPS"/>
    <property type="match status" value="1"/>
</dbReference>
<protein>
    <submittedName>
        <fullName evidence="6">4-hydroxy-tetrahydrodipicolinate synthase</fullName>
    </submittedName>
</protein>
<dbReference type="PANTHER" id="PTHR12128:SF66">
    <property type="entry name" value="4-HYDROXY-2-OXOGLUTARATE ALDOLASE, MITOCHONDRIAL"/>
    <property type="match status" value="1"/>
</dbReference>
<dbReference type="Gene3D" id="3.20.20.70">
    <property type="entry name" value="Aldolase class I"/>
    <property type="match status" value="1"/>
</dbReference>
<dbReference type="PANTHER" id="PTHR12128">
    <property type="entry name" value="DIHYDRODIPICOLINATE SYNTHASE"/>
    <property type="match status" value="1"/>
</dbReference>
<comment type="similarity">
    <text evidence="1 3">Belongs to the DapA family.</text>
</comment>
<name>A0A078MPX0_9MICC</name>
<sequence length="302" mass="30660">MSVPALFTGLSAFPLTPLADDAVDESAFAALVARLAAAGVDSITALGSTGSYAYLDAAERALAARIAVDAAGGVPVFVGVGALRTSQVVANVAAAEEAGAAGVLLAPVSYQPLTDDDVFGLFAAVTARTGLPVIVYDNPGTTRFSFSVELYGRIAELPGIASIKIPGVPADPQQAREHLAAIRAAVPAHVGIGVSGDARAADGLAVGCDAWYSVIGGLFPEPALRLLRAGQAGQHDVAAAESDRLAPLWDLFAEFGSVRVIAAAAEQLGLARRSCLPLPLQGLDDGARNRLAKVLADLDLDG</sequence>
<evidence type="ECO:0000256" key="4">
    <source>
        <dbReference type="PIRSR" id="PIRSR001365-1"/>
    </source>
</evidence>
<accession>A0A078MPX0</accession>
<evidence type="ECO:0000256" key="5">
    <source>
        <dbReference type="PIRSR" id="PIRSR001365-2"/>
    </source>
</evidence>
<dbReference type="GO" id="GO:0005829">
    <property type="term" value="C:cytosol"/>
    <property type="evidence" value="ECO:0007669"/>
    <property type="project" value="TreeGrafter"/>
</dbReference>
<feature type="active site" description="Proton donor/acceptor" evidence="4">
    <location>
        <position position="136"/>
    </location>
</feature>
<dbReference type="SMART" id="SM01130">
    <property type="entry name" value="DHDPS"/>
    <property type="match status" value="1"/>
</dbReference>